<dbReference type="Ensembl" id="ENSHHUT00000015815.1">
    <property type="protein sequence ID" value="ENSHHUP00000015276.1"/>
    <property type="gene ID" value="ENSHHUG00000009510.1"/>
</dbReference>
<evidence type="ECO:0000259" key="2">
    <source>
        <dbReference type="Pfam" id="PF08604"/>
    </source>
</evidence>
<dbReference type="AlphaFoldDB" id="A0A4W5KST9"/>
<reference evidence="4" key="1">
    <citation type="submission" date="2018-06" db="EMBL/GenBank/DDBJ databases">
        <title>Genome assembly of Danube salmon.</title>
        <authorList>
            <person name="Macqueen D.J."/>
            <person name="Gundappa M.K."/>
        </authorList>
    </citation>
    <scope>NUCLEOTIDE SEQUENCE [LARGE SCALE GENOMIC DNA]</scope>
</reference>
<organism evidence="3 4">
    <name type="scientific">Hucho hucho</name>
    <name type="common">huchen</name>
    <dbReference type="NCBI Taxonomy" id="62062"/>
    <lineage>
        <taxon>Eukaryota</taxon>
        <taxon>Metazoa</taxon>
        <taxon>Chordata</taxon>
        <taxon>Craniata</taxon>
        <taxon>Vertebrata</taxon>
        <taxon>Euteleostomi</taxon>
        <taxon>Actinopterygii</taxon>
        <taxon>Neopterygii</taxon>
        <taxon>Teleostei</taxon>
        <taxon>Protacanthopterygii</taxon>
        <taxon>Salmoniformes</taxon>
        <taxon>Salmonidae</taxon>
        <taxon>Salmoninae</taxon>
        <taxon>Hucho</taxon>
    </lineage>
</organism>
<dbReference type="InterPro" id="IPR013913">
    <property type="entry name" value="Nup153_N"/>
</dbReference>
<proteinExistence type="predicted"/>
<dbReference type="Pfam" id="PF08604">
    <property type="entry name" value="Nup153"/>
    <property type="match status" value="1"/>
</dbReference>
<protein>
    <recommendedName>
        <fullName evidence="2">Nucleoporin Nup153 N-terminal domain-containing protein</fullName>
    </recommendedName>
</protein>
<dbReference type="GeneTree" id="ENSGT01030000236358"/>
<feature type="region of interest" description="Disordered" evidence="1">
    <location>
        <begin position="33"/>
        <end position="60"/>
    </location>
</feature>
<sequence length="149" mass="16147">MDRTHSGPQQSQSSLKKPAFNLSVFGTSSTVSVSQSSQSSTSTLNSSVLNSSQLGDSPFYPGKTTYGGAAAVRTARSRTATPYQVFLIEITSLFQERPGPTAAGGTTFQTKQLTYTNTTLNKTINTYSTTKNVYVMTKNSWPKNNYTFL</sequence>
<feature type="domain" description="Nucleoporin Nup153 N-terminal" evidence="2">
    <location>
        <begin position="1"/>
        <end position="85"/>
    </location>
</feature>
<feature type="compositionally biased region" description="Low complexity" evidence="1">
    <location>
        <begin position="33"/>
        <end position="54"/>
    </location>
</feature>
<name>A0A4W5KST9_9TELE</name>
<accession>A0A4W5KST9</accession>
<reference evidence="3" key="2">
    <citation type="submission" date="2025-08" db="UniProtKB">
        <authorList>
            <consortium name="Ensembl"/>
        </authorList>
    </citation>
    <scope>IDENTIFICATION</scope>
</reference>
<evidence type="ECO:0000313" key="3">
    <source>
        <dbReference type="Ensembl" id="ENSHHUP00000015276.1"/>
    </source>
</evidence>
<keyword evidence="4" id="KW-1185">Reference proteome</keyword>
<dbReference type="Proteomes" id="UP000314982">
    <property type="component" value="Unassembled WGS sequence"/>
</dbReference>
<evidence type="ECO:0000256" key="1">
    <source>
        <dbReference type="SAM" id="MobiDB-lite"/>
    </source>
</evidence>
<evidence type="ECO:0000313" key="4">
    <source>
        <dbReference type="Proteomes" id="UP000314982"/>
    </source>
</evidence>
<reference evidence="3" key="3">
    <citation type="submission" date="2025-09" db="UniProtKB">
        <authorList>
            <consortium name="Ensembl"/>
        </authorList>
    </citation>
    <scope>IDENTIFICATION</scope>
</reference>